<dbReference type="Pfam" id="PF12833">
    <property type="entry name" value="HTH_18"/>
    <property type="match status" value="1"/>
</dbReference>
<evidence type="ECO:0000256" key="2">
    <source>
        <dbReference type="ARBA" id="ARBA00023125"/>
    </source>
</evidence>
<keyword evidence="1" id="KW-0805">Transcription regulation</keyword>
<accession>A0ABN1QIE3</accession>
<evidence type="ECO:0000313" key="5">
    <source>
        <dbReference type="EMBL" id="GAA0942940.1"/>
    </source>
</evidence>
<dbReference type="InterPro" id="IPR014710">
    <property type="entry name" value="RmlC-like_jellyroll"/>
</dbReference>
<dbReference type="SUPFAM" id="SSF51215">
    <property type="entry name" value="Regulatory protein AraC"/>
    <property type="match status" value="1"/>
</dbReference>
<sequence>MPETLHEHALFAGSSVLGAVHTLSDGVAAHTHDFVELAVVGPGEGRHLTSSGERPLQHGDVIVLRPGAWHAFTGCKELTVANCCVSTRALHAELAGLREFPEYRRLLWTDPSAPGSYGVHVTAVDPGAASDAIAAIAALEGHLRGTAAFGRLLGHLATVLGILADARTPVATFKRHPAVATCLALIEADPANAWRLDDLAAAVTLDAAYLGRIFRKSTGLSPLDYLARLRAERAAALLANTELPIARIGAEVGWPDPTYFARRFRALSGLTPTEYRQRSS</sequence>
<dbReference type="InterPro" id="IPR018060">
    <property type="entry name" value="HTH_AraC"/>
</dbReference>
<evidence type="ECO:0000313" key="6">
    <source>
        <dbReference type="Proteomes" id="UP001500542"/>
    </source>
</evidence>
<protein>
    <recommendedName>
        <fullName evidence="4">HTH araC/xylS-type domain-containing protein</fullName>
    </recommendedName>
</protein>
<proteinExistence type="predicted"/>
<evidence type="ECO:0000256" key="3">
    <source>
        <dbReference type="ARBA" id="ARBA00023163"/>
    </source>
</evidence>
<keyword evidence="3" id="KW-0804">Transcription</keyword>
<dbReference type="RefSeq" id="WP_343970786.1">
    <property type="nucleotide sequence ID" value="NZ_BAAAHK010000007.1"/>
</dbReference>
<organism evidence="5 6">
    <name type="scientific">Kribbella koreensis</name>
    <dbReference type="NCBI Taxonomy" id="57909"/>
    <lineage>
        <taxon>Bacteria</taxon>
        <taxon>Bacillati</taxon>
        <taxon>Actinomycetota</taxon>
        <taxon>Actinomycetes</taxon>
        <taxon>Propionibacteriales</taxon>
        <taxon>Kribbellaceae</taxon>
        <taxon>Kribbella</taxon>
    </lineage>
</organism>
<dbReference type="Pfam" id="PF02311">
    <property type="entry name" value="AraC_binding"/>
    <property type="match status" value="1"/>
</dbReference>
<dbReference type="Gene3D" id="2.60.120.10">
    <property type="entry name" value="Jelly Rolls"/>
    <property type="match status" value="1"/>
</dbReference>
<evidence type="ECO:0000256" key="1">
    <source>
        <dbReference type="ARBA" id="ARBA00023015"/>
    </source>
</evidence>
<reference evidence="5 6" key="1">
    <citation type="journal article" date="2019" name="Int. J. Syst. Evol. Microbiol.">
        <title>The Global Catalogue of Microorganisms (GCM) 10K type strain sequencing project: providing services to taxonomists for standard genome sequencing and annotation.</title>
        <authorList>
            <consortium name="The Broad Institute Genomics Platform"/>
            <consortium name="The Broad Institute Genome Sequencing Center for Infectious Disease"/>
            <person name="Wu L."/>
            <person name="Ma J."/>
        </authorList>
    </citation>
    <scope>NUCLEOTIDE SEQUENCE [LARGE SCALE GENOMIC DNA]</scope>
    <source>
        <strain evidence="5 6">JCM 10977</strain>
    </source>
</reference>
<dbReference type="SMART" id="SM00342">
    <property type="entry name" value="HTH_ARAC"/>
    <property type="match status" value="1"/>
</dbReference>
<dbReference type="InterPro" id="IPR009057">
    <property type="entry name" value="Homeodomain-like_sf"/>
</dbReference>
<dbReference type="InterPro" id="IPR037923">
    <property type="entry name" value="HTH-like"/>
</dbReference>
<dbReference type="PROSITE" id="PS01124">
    <property type="entry name" value="HTH_ARAC_FAMILY_2"/>
    <property type="match status" value="1"/>
</dbReference>
<dbReference type="EMBL" id="BAAAHK010000007">
    <property type="protein sequence ID" value="GAA0942940.1"/>
    <property type="molecule type" value="Genomic_DNA"/>
</dbReference>
<gene>
    <name evidence="5" type="ORF">GCM10009554_35900</name>
</gene>
<dbReference type="Gene3D" id="1.10.10.60">
    <property type="entry name" value="Homeodomain-like"/>
    <property type="match status" value="2"/>
</dbReference>
<keyword evidence="2" id="KW-0238">DNA-binding</keyword>
<evidence type="ECO:0000259" key="4">
    <source>
        <dbReference type="PROSITE" id="PS01124"/>
    </source>
</evidence>
<dbReference type="Proteomes" id="UP001500542">
    <property type="component" value="Unassembled WGS sequence"/>
</dbReference>
<keyword evidence="6" id="KW-1185">Reference proteome</keyword>
<dbReference type="PANTHER" id="PTHR46796">
    <property type="entry name" value="HTH-TYPE TRANSCRIPTIONAL ACTIVATOR RHAS-RELATED"/>
    <property type="match status" value="1"/>
</dbReference>
<dbReference type="SUPFAM" id="SSF46689">
    <property type="entry name" value="Homeodomain-like"/>
    <property type="match status" value="2"/>
</dbReference>
<feature type="domain" description="HTH araC/xylS-type" evidence="4">
    <location>
        <begin position="180"/>
        <end position="278"/>
    </location>
</feature>
<comment type="caution">
    <text evidence="5">The sequence shown here is derived from an EMBL/GenBank/DDBJ whole genome shotgun (WGS) entry which is preliminary data.</text>
</comment>
<dbReference type="InterPro" id="IPR050204">
    <property type="entry name" value="AraC_XylS_family_regulators"/>
</dbReference>
<dbReference type="InterPro" id="IPR003313">
    <property type="entry name" value="AraC-bd"/>
</dbReference>
<name>A0ABN1QIE3_9ACTN</name>